<dbReference type="GO" id="GO:0046983">
    <property type="term" value="F:protein dimerization activity"/>
    <property type="evidence" value="ECO:0007669"/>
    <property type="project" value="InterPro"/>
</dbReference>
<dbReference type="SUPFAM" id="SSF55455">
    <property type="entry name" value="SRF-like"/>
    <property type="match status" value="1"/>
</dbReference>
<dbReference type="GO" id="GO:0006357">
    <property type="term" value="P:regulation of transcription by RNA polymerase II"/>
    <property type="evidence" value="ECO:0000318"/>
    <property type="project" value="GO_Central"/>
</dbReference>
<dbReference type="PROSITE" id="PS50066">
    <property type="entry name" value="MADS_BOX_2"/>
    <property type="match status" value="1"/>
</dbReference>
<keyword evidence="6" id="KW-0175">Coiled coil</keyword>
<dbReference type="InterPro" id="IPR033897">
    <property type="entry name" value="SRF-like_MADS-box"/>
</dbReference>
<dbReference type="OrthoDB" id="1692623at2759"/>
<dbReference type="AlphaFoldDB" id="A0A2C9U259"/>
<proteinExistence type="predicted"/>
<organism evidence="8 9">
    <name type="scientific">Manihot esculenta</name>
    <name type="common">Cassava</name>
    <name type="synonym">Jatropha manihot</name>
    <dbReference type="NCBI Taxonomy" id="3983"/>
    <lineage>
        <taxon>Eukaryota</taxon>
        <taxon>Viridiplantae</taxon>
        <taxon>Streptophyta</taxon>
        <taxon>Embryophyta</taxon>
        <taxon>Tracheophyta</taxon>
        <taxon>Spermatophyta</taxon>
        <taxon>Magnoliopsida</taxon>
        <taxon>eudicotyledons</taxon>
        <taxon>Gunneridae</taxon>
        <taxon>Pentapetalae</taxon>
        <taxon>rosids</taxon>
        <taxon>fabids</taxon>
        <taxon>Malpighiales</taxon>
        <taxon>Euphorbiaceae</taxon>
        <taxon>Crotonoideae</taxon>
        <taxon>Manihoteae</taxon>
        <taxon>Manihot</taxon>
    </lineage>
</organism>
<dbReference type="GO" id="GO:0000978">
    <property type="term" value="F:RNA polymerase II cis-regulatory region sequence-specific DNA binding"/>
    <property type="evidence" value="ECO:0000318"/>
    <property type="project" value="GO_Central"/>
</dbReference>
<keyword evidence="4" id="KW-0804">Transcription</keyword>
<keyword evidence="9" id="KW-1185">Reference proteome</keyword>
<dbReference type="Pfam" id="PF00319">
    <property type="entry name" value="SRF-TF"/>
    <property type="match status" value="1"/>
</dbReference>
<evidence type="ECO:0000256" key="5">
    <source>
        <dbReference type="ARBA" id="ARBA00023242"/>
    </source>
</evidence>
<comment type="subcellular location">
    <subcellularLocation>
        <location evidence="1">Nucleus</location>
    </subcellularLocation>
</comment>
<evidence type="ECO:0000256" key="4">
    <source>
        <dbReference type="ARBA" id="ARBA00023163"/>
    </source>
</evidence>
<accession>A0A2C9U259</accession>
<dbReference type="GO" id="GO:0000981">
    <property type="term" value="F:DNA-binding transcription factor activity, RNA polymerase II-specific"/>
    <property type="evidence" value="ECO:0000318"/>
    <property type="project" value="GO_Central"/>
</dbReference>
<keyword evidence="2" id="KW-0805">Transcription regulation</keyword>
<reference evidence="9" key="1">
    <citation type="journal article" date="2016" name="Nat. Biotechnol.">
        <title>Sequencing wild and cultivated cassava and related species reveals extensive interspecific hybridization and genetic diversity.</title>
        <authorList>
            <person name="Bredeson J.V."/>
            <person name="Lyons J.B."/>
            <person name="Prochnik S.E."/>
            <person name="Wu G.A."/>
            <person name="Ha C.M."/>
            <person name="Edsinger-Gonzales E."/>
            <person name="Grimwood J."/>
            <person name="Schmutz J."/>
            <person name="Rabbi I.Y."/>
            <person name="Egesi C."/>
            <person name="Nauluvula P."/>
            <person name="Lebot V."/>
            <person name="Ndunguru J."/>
            <person name="Mkamilo G."/>
            <person name="Bart R.S."/>
            <person name="Setter T.L."/>
            <person name="Gleadow R.M."/>
            <person name="Kulakow P."/>
            <person name="Ferguson M.E."/>
            <person name="Rounsley S."/>
            <person name="Rokhsar D.S."/>
        </authorList>
    </citation>
    <scope>NUCLEOTIDE SEQUENCE [LARGE SCALE GENOMIC DNA]</scope>
    <source>
        <strain evidence="9">cv. AM560-2</strain>
    </source>
</reference>
<evidence type="ECO:0000256" key="2">
    <source>
        <dbReference type="ARBA" id="ARBA00023015"/>
    </source>
</evidence>
<dbReference type="OMA" id="HKNSSEM"/>
<dbReference type="InterPro" id="IPR002100">
    <property type="entry name" value="TF_MADSbox"/>
</dbReference>
<dbReference type="SMART" id="SM00432">
    <property type="entry name" value="MADS"/>
    <property type="match status" value="1"/>
</dbReference>
<gene>
    <name evidence="8" type="ORF">MANES_18G104500v8</name>
</gene>
<evidence type="ECO:0000256" key="1">
    <source>
        <dbReference type="ARBA" id="ARBA00004123"/>
    </source>
</evidence>
<sequence length="159" mass="18336">MGRQMVKHELIPNEAARKVTFKKRKAGLLKKLDELTTLCGVIACAIIFSDYRTSPEVWPSHSQAVSVLEKFKNLPPKKQSKYMLDQESFLTRNISKLTEKLEKLKKKNERMELELIYAESIARSKVDSSKNSKDKNDSSNLLEEYLESIITKKNKSEDQ</sequence>
<dbReference type="GO" id="GO:0005634">
    <property type="term" value="C:nucleus"/>
    <property type="evidence" value="ECO:0007669"/>
    <property type="project" value="UniProtKB-SubCell"/>
</dbReference>
<feature type="domain" description="MADS-box" evidence="7">
    <location>
        <begin position="1"/>
        <end position="50"/>
    </location>
</feature>
<dbReference type="PANTHER" id="PTHR11945">
    <property type="entry name" value="MADS BOX PROTEIN"/>
    <property type="match status" value="1"/>
</dbReference>
<dbReference type="PRINTS" id="PR00404">
    <property type="entry name" value="MADSDOMAIN"/>
</dbReference>
<dbReference type="EMBL" id="CM004404">
    <property type="protein sequence ID" value="OAY23753.1"/>
    <property type="molecule type" value="Genomic_DNA"/>
</dbReference>
<dbReference type="Proteomes" id="UP000091857">
    <property type="component" value="Chromosome 18"/>
</dbReference>
<name>A0A2C9U259_MANES</name>
<keyword evidence="3" id="KW-0238">DNA-binding</keyword>
<evidence type="ECO:0000256" key="3">
    <source>
        <dbReference type="ARBA" id="ARBA00023125"/>
    </source>
</evidence>
<evidence type="ECO:0000313" key="8">
    <source>
        <dbReference type="EMBL" id="OAY23753.1"/>
    </source>
</evidence>
<dbReference type="GO" id="GO:0045944">
    <property type="term" value="P:positive regulation of transcription by RNA polymerase II"/>
    <property type="evidence" value="ECO:0007669"/>
    <property type="project" value="InterPro"/>
</dbReference>
<dbReference type="Gramene" id="Manes.18G104500.1.v8.1">
    <property type="protein sequence ID" value="Manes.18G104500.1.v8.1.CDS.1"/>
    <property type="gene ID" value="Manes.18G104500.v8.1"/>
</dbReference>
<evidence type="ECO:0000313" key="9">
    <source>
        <dbReference type="Proteomes" id="UP000091857"/>
    </source>
</evidence>
<comment type="caution">
    <text evidence="8">The sequence shown here is derived from an EMBL/GenBank/DDBJ whole genome shotgun (WGS) entry which is preliminary data.</text>
</comment>
<dbReference type="PANTHER" id="PTHR11945:SF505">
    <property type="entry name" value="MADS-BOX DOMAIN-CONTAINING PROTEIN"/>
    <property type="match status" value="1"/>
</dbReference>
<keyword evidence="5" id="KW-0539">Nucleus</keyword>
<dbReference type="Gene3D" id="3.40.1810.10">
    <property type="entry name" value="Transcription factor, MADS-box"/>
    <property type="match status" value="1"/>
</dbReference>
<protein>
    <recommendedName>
        <fullName evidence="7">MADS-box domain-containing protein</fullName>
    </recommendedName>
</protein>
<evidence type="ECO:0000259" key="7">
    <source>
        <dbReference type="PROSITE" id="PS50066"/>
    </source>
</evidence>
<feature type="coiled-coil region" evidence="6">
    <location>
        <begin position="87"/>
        <end position="121"/>
    </location>
</feature>
<dbReference type="CDD" id="cd00266">
    <property type="entry name" value="MADS_SRF_like"/>
    <property type="match status" value="1"/>
</dbReference>
<dbReference type="InterPro" id="IPR036879">
    <property type="entry name" value="TF_MADSbox_sf"/>
</dbReference>
<dbReference type="SMR" id="A0A2C9U259"/>
<dbReference type="FunFam" id="3.40.1810.10:FF:000024">
    <property type="entry name" value="Agamous-like MADS-box protein AGL80"/>
    <property type="match status" value="1"/>
</dbReference>
<evidence type="ECO:0000256" key="6">
    <source>
        <dbReference type="SAM" id="Coils"/>
    </source>
</evidence>